<protein>
    <submittedName>
        <fullName evidence="1">Uncharacterized protein</fullName>
    </submittedName>
</protein>
<name>A0A8X6J7R7_TRICU</name>
<keyword evidence="2" id="KW-1185">Reference proteome</keyword>
<evidence type="ECO:0000313" key="2">
    <source>
        <dbReference type="Proteomes" id="UP000887116"/>
    </source>
</evidence>
<dbReference type="AlphaFoldDB" id="A0A8X6J7R7"/>
<dbReference type="Proteomes" id="UP000887116">
    <property type="component" value="Unassembled WGS sequence"/>
</dbReference>
<sequence>MHLKPYHFRLLYALLEDDPDRILQFWVIVDSQLTEQPDLLSKIVRIAQECIRLSSHVNRYNSVYWDDENLQVIMTTQLN</sequence>
<comment type="caution">
    <text evidence="1">The sequence shown here is derived from an EMBL/GenBank/DDBJ whole genome shotgun (WGS) entry which is preliminary data.</text>
</comment>
<accession>A0A8X6J7R7</accession>
<evidence type="ECO:0000313" key="1">
    <source>
        <dbReference type="EMBL" id="GFR13943.1"/>
    </source>
</evidence>
<gene>
    <name evidence="1" type="ORF">TNCT_86941</name>
</gene>
<organism evidence="1 2">
    <name type="scientific">Trichonephila clavata</name>
    <name type="common">Joro spider</name>
    <name type="synonym">Nephila clavata</name>
    <dbReference type="NCBI Taxonomy" id="2740835"/>
    <lineage>
        <taxon>Eukaryota</taxon>
        <taxon>Metazoa</taxon>
        <taxon>Ecdysozoa</taxon>
        <taxon>Arthropoda</taxon>
        <taxon>Chelicerata</taxon>
        <taxon>Arachnida</taxon>
        <taxon>Araneae</taxon>
        <taxon>Araneomorphae</taxon>
        <taxon>Entelegynae</taxon>
        <taxon>Araneoidea</taxon>
        <taxon>Nephilidae</taxon>
        <taxon>Trichonephila</taxon>
    </lineage>
</organism>
<proteinExistence type="predicted"/>
<reference evidence="1" key="1">
    <citation type="submission" date="2020-07" db="EMBL/GenBank/DDBJ databases">
        <title>Multicomponent nature underlies the extraordinary mechanical properties of spider dragline silk.</title>
        <authorList>
            <person name="Kono N."/>
            <person name="Nakamura H."/>
            <person name="Mori M."/>
            <person name="Yoshida Y."/>
            <person name="Ohtoshi R."/>
            <person name="Malay A.D."/>
            <person name="Moran D.A.P."/>
            <person name="Tomita M."/>
            <person name="Numata K."/>
            <person name="Arakawa K."/>
        </authorList>
    </citation>
    <scope>NUCLEOTIDE SEQUENCE</scope>
</reference>
<dbReference type="EMBL" id="BMAO01036914">
    <property type="protein sequence ID" value="GFR13943.1"/>
    <property type="molecule type" value="Genomic_DNA"/>
</dbReference>